<dbReference type="Gene3D" id="1.10.10.10">
    <property type="entry name" value="Winged helix-like DNA-binding domain superfamily/Winged helix DNA-binding domain"/>
    <property type="match status" value="1"/>
</dbReference>
<accession>A0A1K2HXJ7</accession>
<dbReference type="SUPFAM" id="SSF55785">
    <property type="entry name" value="PYP-like sensor domain (PAS domain)"/>
    <property type="match status" value="1"/>
</dbReference>
<dbReference type="InterPro" id="IPR036388">
    <property type="entry name" value="WH-like_DNA-bd_sf"/>
</dbReference>
<keyword evidence="3" id="KW-0804">Transcription</keyword>
<evidence type="ECO:0000259" key="4">
    <source>
        <dbReference type="PROSITE" id="PS50043"/>
    </source>
</evidence>
<dbReference type="InterPro" id="IPR000792">
    <property type="entry name" value="Tscrpt_reg_LuxR_C"/>
</dbReference>
<dbReference type="CDD" id="cd00130">
    <property type="entry name" value="PAS"/>
    <property type="match status" value="1"/>
</dbReference>
<dbReference type="SMART" id="SM00421">
    <property type="entry name" value="HTH_LUXR"/>
    <property type="match status" value="1"/>
</dbReference>
<dbReference type="InterPro" id="IPR016032">
    <property type="entry name" value="Sig_transdc_resp-reg_C-effctor"/>
</dbReference>
<protein>
    <submittedName>
        <fullName evidence="5">PAS fold-containing protein</fullName>
    </submittedName>
</protein>
<keyword evidence="2" id="KW-0238">DNA-binding</keyword>
<dbReference type="GO" id="GO:0003677">
    <property type="term" value="F:DNA binding"/>
    <property type="evidence" value="ECO:0007669"/>
    <property type="project" value="UniProtKB-KW"/>
</dbReference>
<dbReference type="PANTHER" id="PTHR44688">
    <property type="entry name" value="DNA-BINDING TRANSCRIPTIONAL ACTIVATOR DEVR_DOSR"/>
    <property type="match status" value="1"/>
</dbReference>
<name>A0A1K2HXJ7_9HYPH</name>
<dbReference type="EMBL" id="FPKU01000001">
    <property type="protein sequence ID" value="SFZ83029.1"/>
    <property type="molecule type" value="Genomic_DNA"/>
</dbReference>
<dbReference type="Proteomes" id="UP000183447">
    <property type="component" value="Unassembled WGS sequence"/>
</dbReference>
<keyword evidence="6" id="KW-1185">Reference proteome</keyword>
<evidence type="ECO:0000313" key="6">
    <source>
        <dbReference type="Proteomes" id="UP000183447"/>
    </source>
</evidence>
<dbReference type="AlphaFoldDB" id="A0A1K2HXJ7"/>
<dbReference type="Gene3D" id="3.30.450.20">
    <property type="entry name" value="PAS domain"/>
    <property type="match status" value="1"/>
</dbReference>
<proteinExistence type="predicted"/>
<evidence type="ECO:0000256" key="2">
    <source>
        <dbReference type="ARBA" id="ARBA00023125"/>
    </source>
</evidence>
<dbReference type="PROSITE" id="PS50043">
    <property type="entry name" value="HTH_LUXR_2"/>
    <property type="match status" value="1"/>
</dbReference>
<dbReference type="InterPro" id="IPR035965">
    <property type="entry name" value="PAS-like_dom_sf"/>
</dbReference>
<dbReference type="SUPFAM" id="SSF46894">
    <property type="entry name" value="C-terminal effector domain of the bipartite response regulators"/>
    <property type="match status" value="1"/>
</dbReference>
<dbReference type="PRINTS" id="PR00038">
    <property type="entry name" value="HTHLUXR"/>
</dbReference>
<dbReference type="Pfam" id="PF00196">
    <property type="entry name" value="GerE"/>
    <property type="match status" value="1"/>
</dbReference>
<sequence length="186" mass="20312">MSMSSVAAFETLRIVDLPVPACVAAHRIIRACNVEFAGLFGHDRETLSGMSFKALYPDLEDFVAIGRRWRRGMAAGLVYSDERIMQDREGRRFWARMDGRALGGEDPLALALYICQPTGRPVPSSGLTPRQAQILTLVAAGRSSPDIARELGLSPRTVEAHRARLMRAAGVANSAALIAWFERMGG</sequence>
<dbReference type="STRING" id="665118.SAMN02983003_1416"/>
<dbReference type="PANTHER" id="PTHR44688:SF16">
    <property type="entry name" value="DNA-BINDING TRANSCRIPTIONAL ACTIVATOR DEVR_DOSR"/>
    <property type="match status" value="1"/>
</dbReference>
<dbReference type="CDD" id="cd06170">
    <property type="entry name" value="LuxR_C_like"/>
    <property type="match status" value="1"/>
</dbReference>
<dbReference type="GO" id="GO:0006355">
    <property type="term" value="P:regulation of DNA-templated transcription"/>
    <property type="evidence" value="ECO:0007669"/>
    <property type="project" value="InterPro"/>
</dbReference>
<evidence type="ECO:0000256" key="1">
    <source>
        <dbReference type="ARBA" id="ARBA00023015"/>
    </source>
</evidence>
<gene>
    <name evidence="5" type="ORF">SAMN02983003_1416</name>
</gene>
<feature type="domain" description="HTH luxR-type" evidence="4">
    <location>
        <begin position="120"/>
        <end position="185"/>
    </location>
</feature>
<dbReference type="Pfam" id="PF08448">
    <property type="entry name" value="PAS_4"/>
    <property type="match status" value="1"/>
</dbReference>
<dbReference type="InterPro" id="IPR013656">
    <property type="entry name" value="PAS_4"/>
</dbReference>
<evidence type="ECO:0000256" key="3">
    <source>
        <dbReference type="ARBA" id="ARBA00023163"/>
    </source>
</evidence>
<dbReference type="InterPro" id="IPR000014">
    <property type="entry name" value="PAS"/>
</dbReference>
<evidence type="ECO:0000313" key="5">
    <source>
        <dbReference type="EMBL" id="SFZ83029.1"/>
    </source>
</evidence>
<organism evidence="5 6">
    <name type="scientific">Devosia enhydra</name>
    <dbReference type="NCBI Taxonomy" id="665118"/>
    <lineage>
        <taxon>Bacteria</taxon>
        <taxon>Pseudomonadati</taxon>
        <taxon>Pseudomonadota</taxon>
        <taxon>Alphaproteobacteria</taxon>
        <taxon>Hyphomicrobiales</taxon>
        <taxon>Devosiaceae</taxon>
        <taxon>Devosia</taxon>
    </lineage>
</organism>
<keyword evidence="1" id="KW-0805">Transcription regulation</keyword>
<reference evidence="5 6" key="1">
    <citation type="submission" date="2016-11" db="EMBL/GenBank/DDBJ databases">
        <authorList>
            <person name="Jaros S."/>
            <person name="Januszkiewicz K."/>
            <person name="Wedrychowicz H."/>
        </authorList>
    </citation>
    <scope>NUCLEOTIDE SEQUENCE [LARGE SCALE GENOMIC DNA]</scope>
    <source>
        <strain evidence="5 6">ATCC 23634</strain>
    </source>
</reference>